<dbReference type="SUPFAM" id="SSF51604">
    <property type="entry name" value="Enolase C-terminal domain-like"/>
    <property type="match status" value="1"/>
</dbReference>
<evidence type="ECO:0000259" key="2">
    <source>
        <dbReference type="Pfam" id="PF13378"/>
    </source>
</evidence>
<protein>
    <recommendedName>
        <fullName evidence="2">Enolase C-terminal domain-containing protein</fullName>
    </recommendedName>
</protein>
<dbReference type="Pfam" id="PF13378">
    <property type="entry name" value="MR_MLE_C"/>
    <property type="match status" value="1"/>
</dbReference>
<comment type="caution">
    <text evidence="3">The sequence shown here is derived from an EMBL/GenBank/DDBJ whole genome shotgun (WGS) entry which is preliminary data.</text>
</comment>
<dbReference type="InterPro" id="IPR036849">
    <property type="entry name" value="Enolase-like_C_sf"/>
</dbReference>
<proteinExistence type="predicted"/>
<gene>
    <name evidence="3" type="ORF">QGM71_19645</name>
</gene>
<evidence type="ECO:0000313" key="4">
    <source>
        <dbReference type="Proteomes" id="UP001335737"/>
    </source>
</evidence>
<dbReference type="Gene3D" id="3.20.20.120">
    <property type="entry name" value="Enolase-like C-terminal domain"/>
    <property type="match status" value="1"/>
</dbReference>
<keyword evidence="1" id="KW-0479">Metal-binding</keyword>
<reference evidence="3 4" key="1">
    <citation type="journal article" date="2024" name="Int. J. Syst. Evol. Microbiol.">
        <title>Virgibacillus tibetensis sp. nov., isolated from salt lake on the Tibetan Plateau of China.</title>
        <authorList>
            <person name="Phurbu D."/>
            <person name="Liu Z.-X."/>
            <person name="Wang R."/>
            <person name="Zheng Y.-Y."/>
            <person name="Liu H.-C."/>
            <person name="Zhou Y.-G."/>
            <person name="Yu Y.-J."/>
            <person name="Li A.-H."/>
        </authorList>
    </citation>
    <scope>NUCLEOTIDE SEQUENCE [LARGE SCALE GENOMIC DNA]</scope>
    <source>
        <strain evidence="3 4">C22-A2</strain>
    </source>
</reference>
<dbReference type="EMBL" id="JARZFX010000018">
    <property type="protein sequence ID" value="MEC5425687.1"/>
    <property type="molecule type" value="Genomic_DNA"/>
</dbReference>
<feature type="domain" description="Enolase C-terminal" evidence="2">
    <location>
        <begin position="38"/>
        <end position="90"/>
    </location>
</feature>
<sequence>MGSVCKTKKILLTESLGGTKSTIDVGISMGIQPSTDDLIETVRHYVQEGYKRNKLKIKPSWDVEVLQVVRKHFLDTPIMADANSAYTLADTNLLSLGLRTARPTENICPSKMDVAV</sequence>
<dbReference type="PANTHER" id="PTHR48073">
    <property type="entry name" value="O-SUCCINYLBENZOATE SYNTHASE-RELATED"/>
    <property type="match status" value="1"/>
</dbReference>
<keyword evidence="4" id="KW-1185">Reference proteome</keyword>
<dbReference type="PANTHER" id="PTHR48073:SF5">
    <property type="entry name" value="O-SUCCINYLBENZOATE SYNTHASE"/>
    <property type="match status" value="1"/>
</dbReference>
<dbReference type="InterPro" id="IPR029065">
    <property type="entry name" value="Enolase_C-like"/>
</dbReference>
<organism evidence="3 4">
    <name type="scientific">Virgibacillus tibetensis</name>
    <dbReference type="NCBI Taxonomy" id="3042313"/>
    <lineage>
        <taxon>Bacteria</taxon>
        <taxon>Bacillati</taxon>
        <taxon>Bacillota</taxon>
        <taxon>Bacilli</taxon>
        <taxon>Bacillales</taxon>
        <taxon>Bacillaceae</taxon>
        <taxon>Virgibacillus</taxon>
    </lineage>
</organism>
<evidence type="ECO:0000256" key="1">
    <source>
        <dbReference type="ARBA" id="ARBA00022723"/>
    </source>
</evidence>
<dbReference type="Proteomes" id="UP001335737">
    <property type="component" value="Unassembled WGS sequence"/>
</dbReference>
<evidence type="ECO:0000313" key="3">
    <source>
        <dbReference type="EMBL" id="MEC5425687.1"/>
    </source>
</evidence>
<accession>A0ABU6KMD8</accession>
<dbReference type="RefSeq" id="WP_327609223.1">
    <property type="nucleotide sequence ID" value="NZ_JARZFX010000018.1"/>
</dbReference>
<name>A0ABU6KMD8_9BACI</name>